<evidence type="ECO:0000256" key="6">
    <source>
        <dbReference type="ARBA" id="ARBA00022491"/>
    </source>
</evidence>
<keyword evidence="8 13" id="KW-0862">Zinc</keyword>
<dbReference type="Pfam" id="PF04023">
    <property type="entry name" value="FeoA"/>
    <property type="match status" value="1"/>
</dbReference>
<dbReference type="AlphaFoldDB" id="A0A177E4V1"/>
<dbReference type="InterPro" id="IPR008988">
    <property type="entry name" value="Transcriptional_repressor_C"/>
</dbReference>
<feature type="binding site" evidence="14">
    <location>
        <position position="103"/>
    </location>
    <ligand>
        <name>Fe cation</name>
        <dbReference type="ChEBI" id="CHEBI:24875"/>
    </ligand>
</feature>
<accession>A0A177E4V1</accession>
<dbReference type="Pfam" id="PF01475">
    <property type="entry name" value="FUR"/>
    <property type="match status" value="1"/>
</dbReference>
<dbReference type="EMBL" id="LSFI01000061">
    <property type="protein sequence ID" value="OAG26818.1"/>
    <property type="molecule type" value="Genomic_DNA"/>
</dbReference>
<keyword evidence="9 14" id="KW-0408">Iron</keyword>
<evidence type="ECO:0000256" key="11">
    <source>
        <dbReference type="ARBA" id="ARBA00023125"/>
    </source>
</evidence>
<evidence type="ECO:0000256" key="13">
    <source>
        <dbReference type="PIRSR" id="PIRSR602481-1"/>
    </source>
</evidence>
<evidence type="ECO:0000256" key="5">
    <source>
        <dbReference type="ARBA" id="ARBA00022490"/>
    </source>
</evidence>
<dbReference type="SMART" id="SM00899">
    <property type="entry name" value="FeoA"/>
    <property type="match status" value="1"/>
</dbReference>
<comment type="subunit">
    <text evidence="3">Homodimer.</text>
</comment>
<evidence type="ECO:0000256" key="9">
    <source>
        <dbReference type="ARBA" id="ARBA00023004"/>
    </source>
</evidence>
<dbReference type="GO" id="GO:0045892">
    <property type="term" value="P:negative regulation of DNA-templated transcription"/>
    <property type="evidence" value="ECO:0007669"/>
    <property type="project" value="TreeGrafter"/>
</dbReference>
<evidence type="ECO:0000313" key="17">
    <source>
        <dbReference type="Proteomes" id="UP000076964"/>
    </source>
</evidence>
<evidence type="ECO:0000256" key="4">
    <source>
        <dbReference type="ARBA" id="ARBA00020910"/>
    </source>
</evidence>
<comment type="similarity">
    <text evidence="2">Belongs to the Fur family.</text>
</comment>
<evidence type="ECO:0000256" key="1">
    <source>
        <dbReference type="ARBA" id="ARBA00004496"/>
    </source>
</evidence>
<evidence type="ECO:0000256" key="3">
    <source>
        <dbReference type="ARBA" id="ARBA00011738"/>
    </source>
</evidence>
<comment type="subcellular location">
    <subcellularLocation>
        <location evidence="1">Cytoplasm</location>
    </subcellularLocation>
</comment>
<dbReference type="OrthoDB" id="8659436at2"/>
<evidence type="ECO:0000256" key="8">
    <source>
        <dbReference type="ARBA" id="ARBA00022833"/>
    </source>
</evidence>
<dbReference type="Gene3D" id="1.10.10.10">
    <property type="entry name" value="Winged helix-like DNA-binding domain superfamily/Winged helix DNA-binding domain"/>
    <property type="match status" value="1"/>
</dbReference>
<dbReference type="SUPFAM" id="SSF50037">
    <property type="entry name" value="C-terminal domain of transcriptional repressors"/>
    <property type="match status" value="1"/>
</dbReference>
<feature type="domain" description="Ferrous iron transporter FeoA-like" evidence="15">
    <location>
        <begin position="161"/>
        <end position="230"/>
    </location>
</feature>
<dbReference type="PANTHER" id="PTHR33202">
    <property type="entry name" value="ZINC UPTAKE REGULATION PROTEIN"/>
    <property type="match status" value="1"/>
</dbReference>
<evidence type="ECO:0000256" key="2">
    <source>
        <dbReference type="ARBA" id="ARBA00007957"/>
    </source>
</evidence>
<dbReference type="FunFam" id="3.30.1490.190:FF:000001">
    <property type="entry name" value="Ferric uptake regulation protein"/>
    <property type="match status" value="1"/>
</dbReference>
<gene>
    <name evidence="16" type="ORF">TH606_10280</name>
</gene>
<evidence type="ECO:0000256" key="12">
    <source>
        <dbReference type="ARBA" id="ARBA00023163"/>
    </source>
</evidence>
<dbReference type="GO" id="GO:0005829">
    <property type="term" value="C:cytosol"/>
    <property type="evidence" value="ECO:0007669"/>
    <property type="project" value="TreeGrafter"/>
</dbReference>
<feature type="binding site" evidence="14">
    <location>
        <position position="105"/>
    </location>
    <ligand>
        <name>Fe cation</name>
        <dbReference type="ChEBI" id="CHEBI:24875"/>
    </ligand>
</feature>
<feature type="binding site" evidence="13">
    <location>
        <position position="152"/>
    </location>
    <ligand>
        <name>Zn(2+)</name>
        <dbReference type="ChEBI" id="CHEBI:29105"/>
    </ligand>
</feature>
<feature type="binding site" evidence="14">
    <location>
        <position position="141"/>
    </location>
    <ligand>
        <name>Fe cation</name>
        <dbReference type="ChEBI" id="CHEBI:24875"/>
    </ligand>
</feature>
<dbReference type="GO" id="GO:0008270">
    <property type="term" value="F:zinc ion binding"/>
    <property type="evidence" value="ECO:0007669"/>
    <property type="project" value="TreeGrafter"/>
</dbReference>
<feature type="binding site" evidence="14">
    <location>
        <position position="124"/>
    </location>
    <ligand>
        <name>Fe cation</name>
        <dbReference type="ChEBI" id="CHEBI:24875"/>
    </ligand>
</feature>
<dbReference type="InterPro" id="IPR038157">
    <property type="entry name" value="FeoA_core_dom"/>
</dbReference>
<keyword evidence="11" id="KW-0238">DNA-binding</keyword>
<dbReference type="GO" id="GO:0003700">
    <property type="term" value="F:DNA-binding transcription factor activity"/>
    <property type="evidence" value="ECO:0007669"/>
    <property type="project" value="InterPro"/>
</dbReference>
<proteinExistence type="inferred from homology"/>
<reference evidence="16 17" key="1">
    <citation type="submission" date="2016-02" db="EMBL/GenBank/DDBJ databases">
        <title>Draft genome sequence of Thermodesulfatator sp. S606.</title>
        <authorList>
            <person name="Lai Q."/>
            <person name="Cao J."/>
            <person name="Dupont S."/>
            <person name="Shao Z."/>
            <person name="Jebbar M."/>
            <person name="Alain K."/>
        </authorList>
    </citation>
    <scope>NUCLEOTIDE SEQUENCE [LARGE SCALE GENOMIC DNA]</scope>
    <source>
        <strain evidence="16 17">S606</strain>
    </source>
</reference>
<dbReference type="Gene3D" id="2.30.30.90">
    <property type="match status" value="1"/>
</dbReference>
<keyword evidence="10" id="KW-0805">Transcription regulation</keyword>
<dbReference type="PANTHER" id="PTHR33202:SF2">
    <property type="entry name" value="FERRIC UPTAKE REGULATION PROTEIN"/>
    <property type="match status" value="1"/>
</dbReference>
<organism evidence="16 17">
    <name type="scientific">Thermodesulfatator autotrophicus</name>
    <dbReference type="NCBI Taxonomy" id="1795632"/>
    <lineage>
        <taxon>Bacteria</taxon>
        <taxon>Pseudomonadati</taxon>
        <taxon>Thermodesulfobacteriota</taxon>
        <taxon>Thermodesulfobacteria</taxon>
        <taxon>Thermodesulfobacteriales</taxon>
        <taxon>Thermodesulfatatoraceae</taxon>
        <taxon>Thermodesulfatator</taxon>
    </lineage>
</organism>
<keyword evidence="17" id="KW-1185">Reference proteome</keyword>
<feature type="binding site" evidence="13">
    <location>
        <position position="149"/>
    </location>
    <ligand>
        <name>Zn(2+)</name>
        <dbReference type="ChEBI" id="CHEBI:29105"/>
    </ligand>
</feature>
<keyword evidence="5" id="KW-0963">Cytoplasm</keyword>
<feature type="binding site" evidence="13">
    <location>
        <position position="109"/>
    </location>
    <ligand>
        <name>Zn(2+)</name>
        <dbReference type="ChEBI" id="CHEBI:29105"/>
    </ligand>
</feature>
<comment type="cofactor">
    <cofactor evidence="14">
        <name>Mn(2+)</name>
        <dbReference type="ChEBI" id="CHEBI:29035"/>
    </cofactor>
    <cofactor evidence="14">
        <name>Fe(2+)</name>
        <dbReference type="ChEBI" id="CHEBI:29033"/>
    </cofactor>
    <text evidence="14">Binds 1 Mn(2+) or Fe(2+) ion per subunit.</text>
</comment>
<evidence type="ECO:0000313" key="16">
    <source>
        <dbReference type="EMBL" id="OAG26818.1"/>
    </source>
</evidence>
<dbReference type="InterPro" id="IPR036390">
    <property type="entry name" value="WH_DNA-bd_sf"/>
</dbReference>
<dbReference type="SUPFAM" id="SSF46785">
    <property type="entry name" value="Winged helix' DNA-binding domain"/>
    <property type="match status" value="1"/>
</dbReference>
<dbReference type="InterPro" id="IPR043135">
    <property type="entry name" value="Fur_C"/>
</dbReference>
<evidence type="ECO:0000259" key="15">
    <source>
        <dbReference type="SMART" id="SM00899"/>
    </source>
</evidence>
<dbReference type="GO" id="GO:1900376">
    <property type="term" value="P:regulation of secondary metabolite biosynthetic process"/>
    <property type="evidence" value="ECO:0007669"/>
    <property type="project" value="TreeGrafter"/>
</dbReference>
<feature type="binding site" evidence="13">
    <location>
        <position position="112"/>
    </location>
    <ligand>
        <name>Zn(2+)</name>
        <dbReference type="ChEBI" id="CHEBI:29105"/>
    </ligand>
</feature>
<keyword evidence="6" id="KW-0678">Repressor</keyword>
<evidence type="ECO:0000256" key="10">
    <source>
        <dbReference type="ARBA" id="ARBA00023015"/>
    </source>
</evidence>
<sequence>MKTMSKETQEYIHEKEKKDFRRFLKELPVDKKKLLLKIFETFIETDEHLSAEKLADRLKAKGISVSLKDVEEALKFFCCLGFAQRKEFMGTPPVFEHRHLGEHHDHLICTSCGKIEEFYFPKLEETQNEIARQYGFKPLDHRLEIYGLCRECQARRKRPSLPLALVSPGEKVKVERLTGCGKAQGRLASMGLIEGDVLEVINNCGPIVVNVRGTRLAIGQGLAQKIFVTPVD</sequence>
<keyword evidence="12" id="KW-0804">Transcription</keyword>
<dbReference type="InterPro" id="IPR002481">
    <property type="entry name" value="FUR"/>
</dbReference>
<comment type="caution">
    <text evidence="16">The sequence shown here is derived from an EMBL/GenBank/DDBJ whole genome shotgun (WGS) entry which is preliminary data.</text>
</comment>
<dbReference type="Proteomes" id="UP000076964">
    <property type="component" value="Unassembled WGS sequence"/>
</dbReference>
<dbReference type="GO" id="GO:0000976">
    <property type="term" value="F:transcription cis-regulatory region binding"/>
    <property type="evidence" value="ECO:0007669"/>
    <property type="project" value="TreeGrafter"/>
</dbReference>
<dbReference type="InterPro" id="IPR007167">
    <property type="entry name" value="Fe-transptr_FeoA-like"/>
</dbReference>
<dbReference type="STRING" id="1795632.TH606_10280"/>
<evidence type="ECO:0000256" key="7">
    <source>
        <dbReference type="ARBA" id="ARBA00022723"/>
    </source>
</evidence>
<protein>
    <recommendedName>
        <fullName evidence="4">Ferric uptake regulation protein</fullName>
    </recommendedName>
</protein>
<comment type="cofactor">
    <cofactor evidence="13">
        <name>Zn(2+)</name>
        <dbReference type="ChEBI" id="CHEBI:29105"/>
    </cofactor>
    <text evidence="13">Binds 1 zinc ion per subunit.</text>
</comment>
<evidence type="ECO:0000256" key="14">
    <source>
        <dbReference type="PIRSR" id="PIRSR602481-2"/>
    </source>
</evidence>
<keyword evidence="7 13" id="KW-0479">Metal-binding</keyword>
<dbReference type="CDD" id="cd07153">
    <property type="entry name" value="Fur_like"/>
    <property type="match status" value="1"/>
</dbReference>
<dbReference type="Gene3D" id="3.30.1490.190">
    <property type="match status" value="1"/>
</dbReference>
<dbReference type="InterPro" id="IPR036388">
    <property type="entry name" value="WH-like_DNA-bd_sf"/>
</dbReference>
<name>A0A177E4V1_9BACT</name>